<reference evidence="1" key="1">
    <citation type="journal article" date="2015" name="Nature">
        <title>Complex archaea that bridge the gap between prokaryotes and eukaryotes.</title>
        <authorList>
            <person name="Spang A."/>
            <person name="Saw J.H."/>
            <person name="Jorgensen S.L."/>
            <person name="Zaremba-Niedzwiedzka K."/>
            <person name="Martijn J."/>
            <person name="Lind A.E."/>
            <person name="van Eijk R."/>
            <person name="Schleper C."/>
            <person name="Guy L."/>
            <person name="Ettema T.J."/>
        </authorList>
    </citation>
    <scope>NUCLEOTIDE SEQUENCE</scope>
</reference>
<sequence>MVEENPLNWEEEPPENFLNINYLYRGVKKVLWSTWPDLKKIYPNFFTIEQTIGGLSVDWSKYCSPETTLNHLPIPDLKIYGIVQLNIGNLRECINQNNFLIGIKHKPIRVESERLKINRGHTLLTNFSREGKSRIRTKVRVELSKIANWSAKMHPILEYNEDFNHYYI</sequence>
<dbReference type="EMBL" id="LAZR01018764">
    <property type="protein sequence ID" value="KKL95104.1"/>
    <property type="molecule type" value="Genomic_DNA"/>
</dbReference>
<accession>A0A0F9G8B2</accession>
<comment type="caution">
    <text evidence="1">The sequence shown here is derived from an EMBL/GenBank/DDBJ whole genome shotgun (WGS) entry which is preliminary data.</text>
</comment>
<dbReference type="AlphaFoldDB" id="A0A0F9G8B2"/>
<proteinExistence type="predicted"/>
<organism evidence="1">
    <name type="scientific">marine sediment metagenome</name>
    <dbReference type="NCBI Taxonomy" id="412755"/>
    <lineage>
        <taxon>unclassified sequences</taxon>
        <taxon>metagenomes</taxon>
        <taxon>ecological metagenomes</taxon>
    </lineage>
</organism>
<evidence type="ECO:0000313" key="1">
    <source>
        <dbReference type="EMBL" id="KKL95104.1"/>
    </source>
</evidence>
<name>A0A0F9G8B2_9ZZZZ</name>
<protein>
    <submittedName>
        <fullName evidence="1">Uncharacterized protein</fullName>
    </submittedName>
</protein>
<gene>
    <name evidence="1" type="ORF">LCGC14_1857990</name>
</gene>